<dbReference type="SUPFAM" id="SSF56235">
    <property type="entry name" value="N-terminal nucleophile aminohydrolases (Ntn hydrolases)"/>
    <property type="match status" value="1"/>
</dbReference>
<dbReference type="GO" id="GO:0006751">
    <property type="term" value="P:glutathione catabolic process"/>
    <property type="evidence" value="ECO:0007669"/>
    <property type="project" value="UniProtKB-UniRule"/>
</dbReference>
<keyword evidence="9" id="KW-1185">Reference proteome</keyword>
<dbReference type="InterPro" id="IPR029055">
    <property type="entry name" value="Ntn_hydrolases_N"/>
</dbReference>
<comment type="subunit">
    <text evidence="6">This enzyme consists of two polypeptide chains, which are synthesized in precursor form from a single polypeptide.</text>
</comment>
<dbReference type="RefSeq" id="WP_108829611.1">
    <property type="nucleotide sequence ID" value="NZ_OMOR01000001.1"/>
</dbReference>
<keyword evidence="6" id="KW-0378">Hydrolase</keyword>
<dbReference type="PANTHER" id="PTHR43881">
    <property type="entry name" value="GAMMA-GLUTAMYLTRANSPEPTIDASE (AFU_ORTHOLOGUE AFUA_4G13580)"/>
    <property type="match status" value="1"/>
</dbReference>
<evidence type="ECO:0000256" key="6">
    <source>
        <dbReference type="RuleBase" id="RU368036"/>
    </source>
</evidence>
<evidence type="ECO:0000256" key="4">
    <source>
        <dbReference type="PIRSR" id="PIRSR600101-1"/>
    </source>
</evidence>
<comment type="pathway">
    <text evidence="6">Sulfur metabolism; glutathione metabolism.</text>
</comment>
<dbReference type="Gene3D" id="1.10.246.130">
    <property type="match status" value="1"/>
</dbReference>
<feature type="binding site" evidence="5">
    <location>
        <position position="433"/>
    </location>
    <ligand>
        <name>L-glutamate</name>
        <dbReference type="ChEBI" id="CHEBI:29985"/>
    </ligand>
</feature>
<dbReference type="AlphaFoldDB" id="A0A2R8BHU2"/>
<dbReference type="GO" id="GO:0103068">
    <property type="term" value="F:leukotriene C4 gamma-glutamyl transferase activity"/>
    <property type="evidence" value="ECO:0007669"/>
    <property type="project" value="UniProtKB-EC"/>
</dbReference>
<dbReference type="EC" id="3.4.19.13" evidence="6"/>
<dbReference type="EC" id="2.3.2.2" evidence="6"/>
<evidence type="ECO:0000256" key="5">
    <source>
        <dbReference type="PIRSR" id="PIRSR600101-2"/>
    </source>
</evidence>
<protein>
    <recommendedName>
        <fullName evidence="6">Glutathione hydrolase proenzyme</fullName>
        <ecNumber evidence="6">2.3.2.2</ecNumber>
        <ecNumber evidence="6">3.4.19.13</ecNumber>
    </recommendedName>
    <component>
        <recommendedName>
            <fullName evidence="6">Glutathione hydrolase large chain</fullName>
        </recommendedName>
    </component>
    <component>
        <recommendedName>
            <fullName evidence="6">Glutathione hydrolase small chain</fullName>
        </recommendedName>
    </component>
</protein>
<evidence type="ECO:0000313" key="9">
    <source>
        <dbReference type="Proteomes" id="UP000244880"/>
    </source>
</evidence>
<dbReference type="OrthoDB" id="9781342at2"/>
<dbReference type="PRINTS" id="PR01210">
    <property type="entry name" value="GGTRANSPTASE"/>
</dbReference>
<dbReference type="UniPathway" id="UPA00204"/>
<gene>
    <name evidence="8" type="primary">ywrD_1</name>
    <name evidence="8" type="ORF">ASD8599_03439</name>
</gene>
<keyword evidence="6 8" id="KW-0012">Acyltransferase</keyword>
<keyword evidence="6 8" id="KW-0808">Transferase</keyword>
<evidence type="ECO:0000256" key="1">
    <source>
        <dbReference type="ARBA" id="ARBA00001049"/>
    </source>
</evidence>
<comment type="catalytic activity">
    <reaction evidence="1 6">
        <text>an S-substituted glutathione + H2O = an S-substituted L-cysteinylglycine + L-glutamate</text>
        <dbReference type="Rhea" id="RHEA:59468"/>
        <dbReference type="ChEBI" id="CHEBI:15377"/>
        <dbReference type="ChEBI" id="CHEBI:29985"/>
        <dbReference type="ChEBI" id="CHEBI:90779"/>
        <dbReference type="ChEBI" id="CHEBI:143103"/>
        <dbReference type="EC" id="3.4.19.13"/>
    </reaction>
</comment>
<comment type="catalytic activity">
    <reaction evidence="2 6">
        <text>glutathione + H2O = L-cysteinylglycine + L-glutamate</text>
        <dbReference type="Rhea" id="RHEA:28807"/>
        <dbReference type="ChEBI" id="CHEBI:15377"/>
        <dbReference type="ChEBI" id="CHEBI:29985"/>
        <dbReference type="ChEBI" id="CHEBI:57925"/>
        <dbReference type="ChEBI" id="CHEBI:61694"/>
        <dbReference type="EC" id="3.4.19.13"/>
    </reaction>
</comment>
<comment type="similarity">
    <text evidence="6">Belongs to the gamma-glutamyltransferase family.</text>
</comment>
<accession>A0A2R8BHU2</accession>
<keyword evidence="6" id="KW-0865">Zymogen</keyword>
<keyword evidence="6" id="KW-0317">Glutathione biosynthesis</keyword>
<organism evidence="8 9">
    <name type="scientific">Ascidiaceihabitans donghaensis</name>
    <dbReference type="NCBI Taxonomy" id="1510460"/>
    <lineage>
        <taxon>Bacteria</taxon>
        <taxon>Pseudomonadati</taxon>
        <taxon>Pseudomonadota</taxon>
        <taxon>Alphaproteobacteria</taxon>
        <taxon>Rhodobacterales</taxon>
        <taxon>Paracoccaceae</taxon>
        <taxon>Ascidiaceihabitans</taxon>
    </lineage>
</organism>
<dbReference type="Gene3D" id="3.60.20.40">
    <property type="match status" value="1"/>
</dbReference>
<dbReference type="GO" id="GO:0036374">
    <property type="term" value="F:glutathione hydrolase activity"/>
    <property type="evidence" value="ECO:0007669"/>
    <property type="project" value="UniProtKB-UniRule"/>
</dbReference>
<dbReference type="Pfam" id="PF01019">
    <property type="entry name" value="G_glu_transpept"/>
    <property type="match status" value="1"/>
</dbReference>
<dbReference type="InterPro" id="IPR052896">
    <property type="entry name" value="GGT-like_enzyme"/>
</dbReference>
<sequence length="530" mass="57246">MRNLELPGRSPVHAPHGMAATSHPLASQAALDMLKAGGNAMDGAIAAVAVQCVTEPGSTGIGGDCFCLYAPEGRDKVIGFNGSGRAPAAADIAYYRDQGVTEFSRMSPHAVTVPGAIDGWTRLHADHGRMPLADVLAPAINYARHGYPLSSRVASDFEACAPLLRTDENAARIFLPGGKPPKVGEMHFQKELADTLEAISTHGRDAFYEGEIAQDMVDYLRSKGGLHSMQDFAATKGEYVTPITTDFRGYTVHECPPNGQGIIVLLLLNMMSKLDVIDGPVTTDRLHLELEACRLAYRARNLYVADPAFADVPVEDILSDDYAQRLVDAIDMTRAQEPPADIPLTRHRDTVYLSVVDKDRNACSFINTLYMGWGSGFVAPKSGVVLQNRGHGFSLEPGHPNCIAGGKRPLHTIIPGMLTQKGRAVMPFGVMGGHYQAFGHMQFLTRMLDYGMDIQEAMDAPRTMVDPDDDAVEIEGTVPQDIQDALTARGHRLKAPERPIGGSQAIWIDWEQGVLTGGSDPRKDGAAMGY</sequence>
<dbReference type="EMBL" id="OMOR01000001">
    <property type="protein sequence ID" value="SPH22694.1"/>
    <property type="molecule type" value="Genomic_DNA"/>
</dbReference>
<dbReference type="PANTHER" id="PTHR43881:SF1">
    <property type="entry name" value="GAMMA-GLUTAMYLTRANSPEPTIDASE (AFU_ORTHOLOGUE AFUA_4G13580)"/>
    <property type="match status" value="1"/>
</dbReference>
<comment type="catalytic activity">
    <reaction evidence="3 6">
        <text>an N-terminal (5-L-glutamyl)-[peptide] + an alpha-amino acid = 5-L-glutamyl amino acid + an N-terminal L-alpha-aminoacyl-[peptide]</text>
        <dbReference type="Rhea" id="RHEA:23904"/>
        <dbReference type="Rhea" id="RHEA-COMP:9780"/>
        <dbReference type="Rhea" id="RHEA-COMP:9795"/>
        <dbReference type="ChEBI" id="CHEBI:77644"/>
        <dbReference type="ChEBI" id="CHEBI:78597"/>
        <dbReference type="ChEBI" id="CHEBI:78599"/>
        <dbReference type="ChEBI" id="CHEBI:78608"/>
        <dbReference type="EC" id="2.3.2.2"/>
    </reaction>
</comment>
<dbReference type="Proteomes" id="UP000244880">
    <property type="component" value="Unassembled WGS sequence"/>
</dbReference>
<proteinExistence type="inferred from homology"/>
<dbReference type="InterPro" id="IPR043137">
    <property type="entry name" value="GGT_ssub_C"/>
</dbReference>
<dbReference type="InterPro" id="IPR000101">
    <property type="entry name" value="GGT_peptidase"/>
</dbReference>
<name>A0A2R8BHU2_9RHOB</name>
<dbReference type="InterPro" id="IPR043138">
    <property type="entry name" value="GGT_lsub"/>
</dbReference>
<dbReference type="GO" id="GO:0006750">
    <property type="term" value="P:glutathione biosynthetic process"/>
    <property type="evidence" value="ECO:0007669"/>
    <property type="project" value="UniProtKB-KW"/>
</dbReference>
<reference evidence="8 9" key="1">
    <citation type="submission" date="2018-03" db="EMBL/GenBank/DDBJ databases">
        <authorList>
            <person name="Keele B.F."/>
        </authorList>
    </citation>
    <scope>NUCLEOTIDE SEQUENCE [LARGE SCALE GENOMIC DNA]</scope>
    <source>
        <strain evidence="8 9">CECT 8599</strain>
    </source>
</reference>
<evidence type="ECO:0000256" key="3">
    <source>
        <dbReference type="ARBA" id="ARBA00047417"/>
    </source>
</evidence>
<feature type="active site" description="Nucleophile" evidence="4">
    <location>
        <position position="350"/>
    </location>
</feature>
<comment type="PTM">
    <text evidence="6">Cleaved by autocatalysis into a large and a small subunit.</text>
</comment>
<evidence type="ECO:0000256" key="7">
    <source>
        <dbReference type="SAM" id="MobiDB-lite"/>
    </source>
</evidence>
<dbReference type="NCBIfam" id="TIGR00066">
    <property type="entry name" value="g_glut_trans"/>
    <property type="match status" value="1"/>
</dbReference>
<evidence type="ECO:0000313" key="8">
    <source>
        <dbReference type="EMBL" id="SPH22694.1"/>
    </source>
</evidence>
<evidence type="ECO:0000256" key="2">
    <source>
        <dbReference type="ARBA" id="ARBA00001089"/>
    </source>
</evidence>
<feature type="region of interest" description="Disordered" evidence="7">
    <location>
        <begin position="1"/>
        <end position="20"/>
    </location>
</feature>